<gene>
    <name evidence="4" type="ORF">PAC_06894</name>
</gene>
<dbReference type="AlphaFoldDB" id="A0A1L7WW49"/>
<dbReference type="Gene3D" id="2.60.120.180">
    <property type="match status" value="1"/>
</dbReference>
<dbReference type="PANTHER" id="PTHR34002">
    <property type="entry name" value="BLR1656 PROTEIN"/>
    <property type="match status" value="1"/>
</dbReference>
<dbReference type="InterPro" id="IPR002594">
    <property type="entry name" value="GH12"/>
</dbReference>
<dbReference type="InterPro" id="IPR013320">
    <property type="entry name" value="ConA-like_dom_sf"/>
</dbReference>
<dbReference type="STRING" id="576137.A0A1L7WW49"/>
<dbReference type="Pfam" id="PF01670">
    <property type="entry name" value="Glyco_hydro_12"/>
    <property type="match status" value="1"/>
</dbReference>
<evidence type="ECO:0000313" key="5">
    <source>
        <dbReference type="Proteomes" id="UP000184330"/>
    </source>
</evidence>
<feature type="chain" id="PRO_5012882830" evidence="3">
    <location>
        <begin position="19"/>
        <end position="248"/>
    </location>
</feature>
<dbReference type="InterPro" id="IPR013319">
    <property type="entry name" value="GH11/12"/>
</dbReference>
<accession>A0A1L7WW49</accession>
<dbReference type="OrthoDB" id="95118at2759"/>
<keyword evidence="2" id="KW-0378">Hydrolase</keyword>
<evidence type="ECO:0000313" key="4">
    <source>
        <dbReference type="EMBL" id="CZR57005.1"/>
    </source>
</evidence>
<proteinExistence type="inferred from homology"/>
<dbReference type="GO" id="GO:0008810">
    <property type="term" value="F:cellulase activity"/>
    <property type="evidence" value="ECO:0007669"/>
    <property type="project" value="InterPro"/>
</dbReference>
<keyword evidence="3" id="KW-0732">Signal</keyword>
<protein>
    <submittedName>
        <fullName evidence="4">Related to endoglucanase I</fullName>
    </submittedName>
</protein>
<evidence type="ECO:0000256" key="2">
    <source>
        <dbReference type="RuleBase" id="RU361163"/>
    </source>
</evidence>
<dbReference type="PANTHER" id="PTHR34002:SF9">
    <property type="entry name" value="XYLOGLUCAN-SPECIFIC ENDO-BETA-1,4-GLUCANASE A"/>
    <property type="match status" value="1"/>
</dbReference>
<dbReference type="Proteomes" id="UP000184330">
    <property type="component" value="Unassembled WGS sequence"/>
</dbReference>
<organism evidence="4 5">
    <name type="scientific">Phialocephala subalpina</name>
    <dbReference type="NCBI Taxonomy" id="576137"/>
    <lineage>
        <taxon>Eukaryota</taxon>
        <taxon>Fungi</taxon>
        <taxon>Dikarya</taxon>
        <taxon>Ascomycota</taxon>
        <taxon>Pezizomycotina</taxon>
        <taxon>Leotiomycetes</taxon>
        <taxon>Helotiales</taxon>
        <taxon>Mollisiaceae</taxon>
        <taxon>Phialocephala</taxon>
        <taxon>Phialocephala fortinii species complex</taxon>
    </lineage>
</organism>
<feature type="signal peptide" evidence="3">
    <location>
        <begin position="1"/>
        <end position="18"/>
    </location>
</feature>
<name>A0A1L7WW49_9HELO</name>
<keyword evidence="5" id="KW-1185">Reference proteome</keyword>
<comment type="similarity">
    <text evidence="1 2">Belongs to the glycosyl hydrolase 12 (cellulase H) family.</text>
</comment>
<dbReference type="GO" id="GO:0000272">
    <property type="term" value="P:polysaccharide catabolic process"/>
    <property type="evidence" value="ECO:0007669"/>
    <property type="project" value="UniProtKB-KW"/>
</dbReference>
<keyword evidence="2" id="KW-0326">Glycosidase</keyword>
<dbReference type="EMBL" id="FJOG01000009">
    <property type="protein sequence ID" value="CZR57005.1"/>
    <property type="molecule type" value="Genomic_DNA"/>
</dbReference>
<evidence type="ECO:0000256" key="3">
    <source>
        <dbReference type="SAM" id="SignalP"/>
    </source>
</evidence>
<keyword evidence="2" id="KW-0119">Carbohydrate metabolism</keyword>
<keyword evidence="2" id="KW-0624">Polysaccharide degradation</keyword>
<dbReference type="SUPFAM" id="SSF49899">
    <property type="entry name" value="Concanavalin A-like lectins/glucanases"/>
    <property type="match status" value="1"/>
</dbReference>
<sequence>MKFTQVFLPLAISAAAVAVPTATLDKRATTICGQWDSVVTGTYTVYQDLWGESAATSGSQCTTVNSLSGTTLAWSTSWTWAGGSSSVKSYANAVVTQSSIKQISAISSIPSTWSWSYTGSSIVADVSYDMFTSSTATGSNEYEIMIWLAALGGAGPISSTGSAIATVTINSVSWNLYKGPNGSTTVYSFVASSSATSYSGDIKNFFTYLATYQSYPTSQYLTSIGAGTEPFTGSSAVFTTSAYSTVVN</sequence>
<evidence type="ECO:0000256" key="1">
    <source>
        <dbReference type="ARBA" id="ARBA00005519"/>
    </source>
</evidence>
<reference evidence="4 5" key="1">
    <citation type="submission" date="2016-03" db="EMBL/GenBank/DDBJ databases">
        <authorList>
            <person name="Ploux O."/>
        </authorList>
    </citation>
    <scope>NUCLEOTIDE SEQUENCE [LARGE SCALE GENOMIC DNA]</scope>
    <source>
        <strain evidence="4 5">UAMH 11012</strain>
    </source>
</reference>